<protein>
    <submittedName>
        <fullName evidence="1">Uncharacterized protein</fullName>
    </submittedName>
</protein>
<accession>U5LFU3</accession>
<reference evidence="1 2" key="1">
    <citation type="submission" date="2013-07" db="EMBL/GenBank/DDBJ databases">
        <title>Complete genome sequence of Bacillus infantis NRRL B-14911 that has potential to induce cardiac disease by antigenic mimicry.</title>
        <authorList>
            <person name="Massilamany C."/>
            <person name="Smith T.P.L."/>
            <person name="Loy J.D."/>
            <person name="Barletta R."/>
            <person name="Reddy J."/>
        </authorList>
    </citation>
    <scope>NUCLEOTIDE SEQUENCE [LARGE SCALE GENOMIC DNA]</scope>
    <source>
        <strain evidence="1 2">NRRL B-14911</strain>
    </source>
</reference>
<organism evidence="1 2">
    <name type="scientific">Bacillus infantis NRRL B-14911</name>
    <dbReference type="NCBI Taxonomy" id="1367477"/>
    <lineage>
        <taxon>Bacteria</taxon>
        <taxon>Bacillati</taxon>
        <taxon>Bacillota</taxon>
        <taxon>Bacilli</taxon>
        <taxon>Bacillales</taxon>
        <taxon>Bacillaceae</taxon>
        <taxon>Bacillus</taxon>
    </lineage>
</organism>
<proteinExistence type="predicted"/>
<evidence type="ECO:0000313" key="1">
    <source>
        <dbReference type="EMBL" id="AGX06273.1"/>
    </source>
</evidence>
<dbReference type="AlphaFoldDB" id="U5LFU3"/>
<dbReference type="PATRIC" id="fig|1367477.3.peg.4424"/>
<dbReference type="EMBL" id="CP006643">
    <property type="protein sequence ID" value="AGX06273.1"/>
    <property type="molecule type" value="Genomic_DNA"/>
</dbReference>
<dbReference type="STRING" id="1367477.N288_22165"/>
<name>U5LFU3_9BACI</name>
<gene>
    <name evidence="1" type="ORF">N288_22165</name>
</gene>
<sequence>MSISIFCYMLHEMMASILEEAVRLQHLTLLFFSHAFLLKKHSNKRK</sequence>
<dbReference type="Proteomes" id="UP000017805">
    <property type="component" value="Chromosome"/>
</dbReference>
<evidence type="ECO:0000313" key="2">
    <source>
        <dbReference type="Proteomes" id="UP000017805"/>
    </source>
</evidence>
<keyword evidence="2" id="KW-1185">Reference proteome</keyword>
<dbReference type="HOGENOM" id="CLU_3180152_0_0_9"/>
<dbReference type="KEGG" id="bif:N288_22165"/>